<accession>A0A5K0U8Z8</accession>
<reference evidence="5 6" key="1">
    <citation type="submission" date="2018-10" db="EMBL/GenBank/DDBJ databases">
        <authorList>
            <consortium name="IHU Genomes"/>
        </authorList>
    </citation>
    <scope>NUCLEOTIDE SEQUENCE [LARGE SCALE GENOMIC DNA]</scope>
    <source>
        <strain evidence="5 6">A1</strain>
    </source>
</reference>
<dbReference type="GO" id="GO:0015631">
    <property type="term" value="F:tubulin binding"/>
    <property type="evidence" value="ECO:0007669"/>
    <property type="project" value="TreeGrafter"/>
</dbReference>
<dbReference type="Pfam" id="PF03133">
    <property type="entry name" value="TTL"/>
    <property type="match status" value="1"/>
</dbReference>
<evidence type="ECO:0000256" key="2">
    <source>
        <dbReference type="ARBA" id="ARBA00022741"/>
    </source>
</evidence>
<evidence type="ECO:0000256" key="3">
    <source>
        <dbReference type="ARBA" id="ARBA00022840"/>
    </source>
</evidence>
<evidence type="ECO:0000313" key="5">
    <source>
        <dbReference type="EMBL" id="VBB18031.1"/>
    </source>
</evidence>
<keyword evidence="4" id="KW-1133">Transmembrane helix</keyword>
<sequence>MTITETALWAVVLSVVCVFIYIVIRTINSDQCLSSSDSAEHMINIPPVERNCTKWTRTSSCKYYMDDTTSRVLGSTNVTKTDNYKNADIIFPCGYNNIDDEIKSLPNVYYKDGEVPRRVFIIDGADEITAKNYLWKNIHNHHGLRKAKEMAPNTYLLVGQQRNIDIARLEKEHYPGKMYILKKNIQRQTGLELTDNINIIKNNPGRYVLAQELLEDSYLVSGRKINLRVYLVVVCNKEATDVYMFNNGFMYYTKRMFVKGDKSRDNHITTGYVERDVYHKNPLTHSDFKKYLDMPEGEKYHPSNNPRKLYPNEVAIRGQGLKVSDVVFKRIEKLLADVFISFKGNICRKQDSRGEPVPIYNDYSVQIFGADVAINDQLQPQIIEINKGPDLSPKDDRDGNVKRKMFGNVLEVIGIKPKSEDNGLIHILEM</sequence>
<keyword evidence="4" id="KW-0812">Transmembrane</keyword>
<keyword evidence="3" id="KW-0067">ATP-binding</keyword>
<dbReference type="GO" id="GO:0070740">
    <property type="term" value="F:tubulin-glutamic acid ligase activity"/>
    <property type="evidence" value="ECO:0007669"/>
    <property type="project" value="TreeGrafter"/>
</dbReference>
<dbReference type="InterPro" id="IPR004344">
    <property type="entry name" value="TTL/TTLL_fam"/>
</dbReference>
<dbReference type="Gene3D" id="3.30.470.20">
    <property type="entry name" value="ATP-grasp fold, B domain"/>
    <property type="match status" value="1"/>
</dbReference>
<keyword evidence="2" id="KW-0547">Nucleotide-binding</keyword>
<dbReference type="GO" id="GO:0000226">
    <property type="term" value="P:microtubule cytoskeleton organization"/>
    <property type="evidence" value="ECO:0007669"/>
    <property type="project" value="TreeGrafter"/>
</dbReference>
<keyword evidence="4" id="KW-0472">Membrane</keyword>
<dbReference type="GO" id="GO:0005524">
    <property type="term" value="F:ATP binding"/>
    <property type="evidence" value="ECO:0007669"/>
    <property type="project" value="UniProtKB-KW"/>
</dbReference>
<keyword evidence="1 5" id="KW-0436">Ligase</keyword>
<organism evidence="5 6">
    <name type="scientific">Yasminevirus sp. GU-2018</name>
    <dbReference type="NCBI Taxonomy" id="2420051"/>
    <lineage>
        <taxon>Viruses</taxon>
        <taxon>Varidnaviria</taxon>
        <taxon>Bamfordvirae</taxon>
        <taxon>Nucleocytoviricota</taxon>
        <taxon>Megaviricetes</taxon>
        <taxon>Imitervirales</taxon>
        <taxon>Mimiviridae</taxon>
        <taxon>Klosneuvirinae</taxon>
        <taxon>Yasminevirus</taxon>
        <taxon>Yasminevirus saudimassiliense</taxon>
    </lineage>
</organism>
<dbReference type="EMBL" id="UPSH01000001">
    <property type="protein sequence ID" value="VBB18031.1"/>
    <property type="molecule type" value="Genomic_DNA"/>
</dbReference>
<gene>
    <name evidence="5" type="ORF">YASMINEVIRUS_494</name>
</gene>
<proteinExistence type="predicted"/>
<keyword evidence="6" id="KW-1185">Reference proteome</keyword>
<comment type="caution">
    <text evidence="5">The sequence shown here is derived from an EMBL/GenBank/DDBJ whole genome shotgun (WGS) entry which is preliminary data.</text>
</comment>
<protein>
    <submittedName>
        <fullName evidence="5">Tubulin-tyrosine ligase family protein</fullName>
    </submittedName>
</protein>
<evidence type="ECO:0000313" key="6">
    <source>
        <dbReference type="Proteomes" id="UP000594342"/>
    </source>
</evidence>
<evidence type="ECO:0000256" key="4">
    <source>
        <dbReference type="SAM" id="Phobius"/>
    </source>
</evidence>
<dbReference type="PROSITE" id="PS51221">
    <property type="entry name" value="TTL"/>
    <property type="match status" value="1"/>
</dbReference>
<dbReference type="Proteomes" id="UP000594342">
    <property type="component" value="Unassembled WGS sequence"/>
</dbReference>
<feature type="transmembrane region" description="Helical" evidence="4">
    <location>
        <begin position="7"/>
        <end position="24"/>
    </location>
</feature>
<dbReference type="PANTHER" id="PTHR12241">
    <property type="entry name" value="TUBULIN POLYGLUTAMYLASE"/>
    <property type="match status" value="1"/>
</dbReference>
<name>A0A5K0U8Z8_9VIRU</name>
<evidence type="ECO:0000256" key="1">
    <source>
        <dbReference type="ARBA" id="ARBA00022598"/>
    </source>
</evidence>